<proteinExistence type="inferred from homology"/>
<dbReference type="EMBL" id="AP017368">
    <property type="protein sequence ID" value="BAV91968.1"/>
    <property type="molecule type" value="Genomic_DNA"/>
</dbReference>
<dbReference type="SUPFAM" id="SSF52413">
    <property type="entry name" value="UDP-glucose/GDP-mannose dehydrogenase C-terminal domain"/>
    <property type="match status" value="1"/>
</dbReference>
<keyword evidence="2" id="KW-0560">Oxidoreductase</keyword>
<evidence type="ECO:0000256" key="3">
    <source>
        <dbReference type="ARBA" id="ARBA00023027"/>
    </source>
</evidence>
<dbReference type="SMART" id="SM00984">
    <property type="entry name" value="UDPG_MGDP_dh_C"/>
    <property type="match status" value="1"/>
</dbReference>
<evidence type="ECO:0000256" key="4">
    <source>
        <dbReference type="PIRNR" id="PIRNR000124"/>
    </source>
</evidence>
<dbReference type="GO" id="GO:0016616">
    <property type="term" value="F:oxidoreductase activity, acting on the CH-OH group of donors, NAD or NADP as acceptor"/>
    <property type="evidence" value="ECO:0007669"/>
    <property type="project" value="InterPro"/>
</dbReference>
<dbReference type="RefSeq" id="WP_096399496.1">
    <property type="nucleotide sequence ID" value="NZ_AP017368.1"/>
</dbReference>
<dbReference type="InterPro" id="IPR036220">
    <property type="entry name" value="UDP-Glc/GDP-Man_DH_C_sf"/>
</dbReference>
<dbReference type="Pfam" id="PF03721">
    <property type="entry name" value="UDPG_MGDP_dh_N"/>
    <property type="match status" value="1"/>
</dbReference>
<dbReference type="AlphaFoldDB" id="A0A1J1E3H1"/>
<dbReference type="Pfam" id="PF00984">
    <property type="entry name" value="UDPG_MGDP_dh"/>
    <property type="match status" value="1"/>
</dbReference>
<evidence type="ECO:0000313" key="6">
    <source>
        <dbReference type="EMBL" id="BAV91968.1"/>
    </source>
</evidence>
<organism evidence="6 7">
    <name type="scientific">Candidatus Desulfovibrio trichonymphae</name>
    <dbReference type="NCBI Taxonomy" id="1725232"/>
    <lineage>
        <taxon>Bacteria</taxon>
        <taxon>Pseudomonadati</taxon>
        <taxon>Thermodesulfobacteriota</taxon>
        <taxon>Desulfovibrionia</taxon>
        <taxon>Desulfovibrionales</taxon>
        <taxon>Desulfovibrionaceae</taxon>
        <taxon>Desulfovibrio</taxon>
    </lineage>
</organism>
<dbReference type="OrthoDB" id="9803238at2"/>
<dbReference type="Gene3D" id="3.40.50.720">
    <property type="entry name" value="NAD(P)-binding Rossmann-like Domain"/>
    <property type="match status" value="2"/>
</dbReference>
<dbReference type="GO" id="GO:0051287">
    <property type="term" value="F:NAD binding"/>
    <property type="evidence" value="ECO:0007669"/>
    <property type="project" value="InterPro"/>
</dbReference>
<gene>
    <name evidence="6" type="primary">wbpO</name>
    <name evidence="6" type="ORF">RSDT_0456</name>
</gene>
<feature type="domain" description="UDP-glucose/GDP-mannose dehydrogenase C-terminal" evidence="5">
    <location>
        <begin position="322"/>
        <end position="424"/>
    </location>
</feature>
<dbReference type="NCBIfam" id="TIGR03026">
    <property type="entry name" value="NDP-sugDHase"/>
    <property type="match status" value="1"/>
</dbReference>
<dbReference type="KEGG" id="dtr:RSDT_0456"/>
<dbReference type="InterPro" id="IPR014026">
    <property type="entry name" value="UDP-Glc/GDP-Man_DH_dimer"/>
</dbReference>
<evidence type="ECO:0000256" key="1">
    <source>
        <dbReference type="ARBA" id="ARBA00006601"/>
    </source>
</evidence>
<dbReference type="GO" id="GO:0016628">
    <property type="term" value="F:oxidoreductase activity, acting on the CH-CH group of donors, NAD or NADP as acceptor"/>
    <property type="evidence" value="ECO:0007669"/>
    <property type="project" value="InterPro"/>
</dbReference>
<dbReference type="InterPro" id="IPR001732">
    <property type="entry name" value="UDP-Glc/GDP-Man_DH_N"/>
</dbReference>
<dbReference type="PIRSF" id="PIRSF500136">
    <property type="entry name" value="UDP_ManNAc_DH"/>
    <property type="match status" value="1"/>
</dbReference>
<dbReference type="PANTHER" id="PTHR43491">
    <property type="entry name" value="UDP-N-ACETYL-D-MANNOSAMINE DEHYDROGENASE"/>
    <property type="match status" value="1"/>
</dbReference>
<dbReference type="Proteomes" id="UP000242645">
    <property type="component" value="Chromosome"/>
</dbReference>
<dbReference type="InterPro" id="IPR008927">
    <property type="entry name" value="6-PGluconate_DH-like_C_sf"/>
</dbReference>
<evidence type="ECO:0000259" key="5">
    <source>
        <dbReference type="SMART" id="SM00984"/>
    </source>
</evidence>
<dbReference type="InterPro" id="IPR036291">
    <property type="entry name" value="NAD(P)-bd_dom_sf"/>
</dbReference>
<keyword evidence="3" id="KW-0520">NAD</keyword>
<dbReference type="Pfam" id="PF03720">
    <property type="entry name" value="UDPG_MGDP_dh_C"/>
    <property type="match status" value="1"/>
</dbReference>
<reference evidence="6 7" key="1">
    <citation type="journal article" date="2017" name="ISME J.">
        <title>Genome of 'Ca. Desulfovibrio trichonymphae', an H2-oxidizing bacterium in a tripartite symbiotic system within a protist cell in the termite gut.</title>
        <authorList>
            <person name="Kuwahara H."/>
            <person name="Yuki M."/>
            <person name="Izawa K."/>
            <person name="Ohkuma M."/>
            <person name="Hongoh Y."/>
        </authorList>
    </citation>
    <scope>NUCLEOTIDE SEQUENCE [LARGE SCALE GENOMIC DNA]</scope>
    <source>
        <strain evidence="6 7">Rs-N31</strain>
    </source>
</reference>
<dbReference type="InterPro" id="IPR028359">
    <property type="entry name" value="UDP_ManNAc/GlcNAc_DH"/>
</dbReference>
<evidence type="ECO:0000313" key="7">
    <source>
        <dbReference type="Proteomes" id="UP000242645"/>
    </source>
</evidence>
<protein>
    <submittedName>
        <fullName evidence="6">UDP-N-acetyl-D-galactosamine dehydrogenase</fullName>
    </submittedName>
</protein>
<dbReference type="PANTHER" id="PTHR43491:SF2">
    <property type="entry name" value="UDP-N-ACETYL-D-MANNOSAMINE DEHYDROGENASE"/>
    <property type="match status" value="1"/>
</dbReference>
<dbReference type="InterPro" id="IPR014027">
    <property type="entry name" value="UDP-Glc/GDP-Man_DH_C"/>
</dbReference>
<name>A0A1J1E3H1_9BACT</name>
<keyword evidence="7" id="KW-1185">Reference proteome</keyword>
<evidence type="ECO:0000256" key="2">
    <source>
        <dbReference type="ARBA" id="ARBA00023002"/>
    </source>
</evidence>
<dbReference type="GO" id="GO:0000271">
    <property type="term" value="P:polysaccharide biosynthetic process"/>
    <property type="evidence" value="ECO:0007669"/>
    <property type="project" value="InterPro"/>
</dbReference>
<dbReference type="SUPFAM" id="SSF48179">
    <property type="entry name" value="6-phosphogluconate dehydrogenase C-terminal domain-like"/>
    <property type="match status" value="1"/>
</dbReference>
<dbReference type="SUPFAM" id="SSF51735">
    <property type="entry name" value="NAD(P)-binding Rossmann-fold domains"/>
    <property type="match status" value="1"/>
</dbReference>
<comment type="similarity">
    <text evidence="1 4">Belongs to the UDP-glucose/GDP-mannose dehydrogenase family.</text>
</comment>
<accession>A0A1J1E3H1</accession>
<dbReference type="PIRSF" id="PIRSF000124">
    <property type="entry name" value="UDPglc_GDPman_dh"/>
    <property type="match status" value="1"/>
</dbReference>
<sequence>MVNFEDLRQRKQPVAVVGLGYVGLPLAVALSRRADVLGFDISQHRIAELRLGHDHTREVGKEALAAATVRYTVNPAELNKAGVIIIAVPTPIDNHRSPDLTPVVSATVTVGRNLGRGCVVVYESTVYPGLTEEICVPVLERESGLHFGKDFSVGYSPERINPGDKVHTLASITKIVAGSDAATTDLLEKLYGTVVTAGIHRASSIKVAEAAKIIENTQRDLNIALMNELAVIFERLGIDTMEVLEAAGSKWNFLPFRPGLVGGHCIGVDPYYLTFKAEELGFHPEVILAGRRVNDGMGKYVAECAVKRLIKHGRVVNDARVGILGFTFKENVPDLRNTRVVDVVRELADYGVTALVNDAQADPREALAEYGQKLLSLDEMRSLDALILAVGHREYASLTPGKLKTFFADPKNALLLDVKAFFDPTAMRATGFDYWRL</sequence>
<dbReference type="InterPro" id="IPR017476">
    <property type="entry name" value="UDP-Glc/GDP-Man"/>
</dbReference>